<organism evidence="1 2">
    <name type="scientific">Gossypium mustelinum</name>
    <name type="common">Cotton</name>
    <name type="synonym">Gossypium caicoense</name>
    <dbReference type="NCBI Taxonomy" id="34275"/>
    <lineage>
        <taxon>Eukaryota</taxon>
        <taxon>Viridiplantae</taxon>
        <taxon>Streptophyta</taxon>
        <taxon>Embryophyta</taxon>
        <taxon>Tracheophyta</taxon>
        <taxon>Spermatophyta</taxon>
        <taxon>Magnoliopsida</taxon>
        <taxon>eudicotyledons</taxon>
        <taxon>Gunneridae</taxon>
        <taxon>Pentapetalae</taxon>
        <taxon>rosids</taxon>
        <taxon>malvids</taxon>
        <taxon>Malvales</taxon>
        <taxon>Malvaceae</taxon>
        <taxon>Malvoideae</taxon>
        <taxon>Gossypium</taxon>
    </lineage>
</organism>
<protein>
    <submittedName>
        <fullName evidence="1">Uncharacterized protein</fullName>
    </submittedName>
</protein>
<dbReference type="AlphaFoldDB" id="A0A5D2XD04"/>
<reference evidence="1 2" key="1">
    <citation type="submission" date="2019-07" db="EMBL/GenBank/DDBJ databases">
        <title>WGS assembly of Gossypium mustelinum.</title>
        <authorList>
            <person name="Chen Z.J."/>
            <person name="Sreedasyam A."/>
            <person name="Ando A."/>
            <person name="Song Q."/>
            <person name="De L."/>
            <person name="Hulse-Kemp A."/>
            <person name="Ding M."/>
            <person name="Ye W."/>
            <person name="Kirkbride R."/>
            <person name="Jenkins J."/>
            <person name="Plott C."/>
            <person name="Lovell J."/>
            <person name="Lin Y.-M."/>
            <person name="Vaughn R."/>
            <person name="Liu B."/>
            <person name="Li W."/>
            <person name="Simpson S."/>
            <person name="Scheffler B."/>
            <person name="Saski C."/>
            <person name="Grover C."/>
            <person name="Hu G."/>
            <person name="Conover J."/>
            <person name="Carlson J."/>
            <person name="Shu S."/>
            <person name="Boston L."/>
            <person name="Williams M."/>
            <person name="Peterson D."/>
            <person name="Mcgee K."/>
            <person name="Jones D."/>
            <person name="Wendel J."/>
            <person name="Stelly D."/>
            <person name="Grimwood J."/>
            <person name="Schmutz J."/>
        </authorList>
    </citation>
    <scope>NUCLEOTIDE SEQUENCE [LARGE SCALE GENOMIC DNA]</scope>
    <source>
        <strain evidence="1">1408120.09</strain>
    </source>
</reference>
<dbReference type="Proteomes" id="UP000323597">
    <property type="component" value="Chromosome A11"/>
</dbReference>
<dbReference type="EMBL" id="CM017646">
    <property type="protein sequence ID" value="TYJ11937.1"/>
    <property type="molecule type" value="Genomic_DNA"/>
</dbReference>
<proteinExistence type="predicted"/>
<evidence type="ECO:0000313" key="2">
    <source>
        <dbReference type="Proteomes" id="UP000323597"/>
    </source>
</evidence>
<sequence length="165" mass="18926">MGLIEHFMELAGQARTVFEVGKSILGLIENRWEFPKGIDENVNILKRKRDQLIGQKEGIESRIKSELRPRKKVRKEVVLHFEDVERVNGEVPTLVYEVSARSFFSCGFLVNHVRKMGEKIDELLEKGRFPDDLIVDDLSQIGQVLPTPSFVIDTIELVNILHCVN</sequence>
<keyword evidence="2" id="KW-1185">Reference proteome</keyword>
<evidence type="ECO:0000313" key="1">
    <source>
        <dbReference type="EMBL" id="TYJ11937.1"/>
    </source>
</evidence>
<gene>
    <name evidence="1" type="ORF">E1A91_A11G312500v1</name>
</gene>
<name>A0A5D2XD04_GOSMU</name>
<accession>A0A5D2XD04</accession>